<dbReference type="InterPro" id="IPR050855">
    <property type="entry name" value="NDM-1-like"/>
</dbReference>
<dbReference type="SMART" id="SM00849">
    <property type="entry name" value="Lactamase_B"/>
    <property type="match status" value="1"/>
</dbReference>
<keyword evidence="3" id="KW-1185">Reference proteome</keyword>
<feature type="domain" description="Metallo-beta-lactamase" evidence="1">
    <location>
        <begin position="45"/>
        <end position="205"/>
    </location>
</feature>
<comment type="caution">
    <text evidence="2">The sequence shown here is derived from an EMBL/GenBank/DDBJ whole genome shotgun (WGS) entry which is preliminary data.</text>
</comment>
<dbReference type="Gene3D" id="3.60.15.10">
    <property type="entry name" value="Ribonuclease Z/Hydroxyacylglutathione hydrolase-like"/>
    <property type="match status" value="1"/>
</dbReference>
<evidence type="ECO:0000313" key="3">
    <source>
        <dbReference type="Proteomes" id="UP000234748"/>
    </source>
</evidence>
<reference evidence="2 3" key="1">
    <citation type="submission" date="2017-11" db="EMBL/GenBank/DDBJ databases">
        <title>Comparitive Functional Genomics of Dry Heat Resistant strains isolated from the Viking Spacecraft.</title>
        <authorList>
            <person name="Seuylemezian A."/>
            <person name="Cooper K."/>
            <person name="Vaishampayan P."/>
        </authorList>
    </citation>
    <scope>NUCLEOTIDE SEQUENCE [LARGE SCALE GENOMIC DNA]</scope>
    <source>
        <strain evidence="2 3">V1-29</strain>
    </source>
</reference>
<dbReference type="Pfam" id="PF00753">
    <property type="entry name" value="Lactamase_B"/>
    <property type="match status" value="1"/>
</dbReference>
<accession>A0A2N5M5D1</accession>
<evidence type="ECO:0000313" key="2">
    <source>
        <dbReference type="EMBL" id="PLT29567.1"/>
    </source>
</evidence>
<dbReference type="InterPro" id="IPR036866">
    <property type="entry name" value="RibonucZ/Hydroxyglut_hydro"/>
</dbReference>
<dbReference type="InterPro" id="IPR001279">
    <property type="entry name" value="Metallo-B-lactamas"/>
</dbReference>
<dbReference type="SUPFAM" id="SSF56281">
    <property type="entry name" value="Metallo-hydrolase/oxidoreductase"/>
    <property type="match status" value="1"/>
</dbReference>
<dbReference type="PANTHER" id="PTHR42951">
    <property type="entry name" value="METALLO-BETA-LACTAMASE DOMAIN-CONTAINING"/>
    <property type="match status" value="1"/>
</dbReference>
<sequence>MRHQYRKWIGYVFFENGGRTVDYLFELVTENVYVLAVWDSAWNSYNNCYLVVKKEGVTLIDCGKKEHSSYLVEALNKLGRSPEDVTLIVATHGHEDHVQGAAVFKNAKKFIHPNERSHIEYPEPDEFTYELSDHGILEDYEYRLVGLHTPGSIAIFHQPSKILFTGDFLCFFGDPLSKDGLVSDGNDLKKEWLEYLRGGGVSKDHLDRLLEGLSTMKGFDAHIMCTGHGGVLVGDIERFISGLLEIGENLGKNEIVQ</sequence>
<dbReference type="EMBL" id="PGUY01000038">
    <property type="protein sequence ID" value="PLT29567.1"/>
    <property type="molecule type" value="Genomic_DNA"/>
</dbReference>
<proteinExistence type="predicted"/>
<dbReference type="OrthoDB" id="9802248at2"/>
<name>A0A2N5M5D1_9BACI</name>
<dbReference type="Proteomes" id="UP000234748">
    <property type="component" value="Unassembled WGS sequence"/>
</dbReference>
<organism evidence="2 3">
    <name type="scientific">Peribacillus deserti</name>
    <dbReference type="NCBI Taxonomy" id="673318"/>
    <lineage>
        <taxon>Bacteria</taxon>
        <taxon>Bacillati</taxon>
        <taxon>Bacillota</taxon>
        <taxon>Bacilli</taxon>
        <taxon>Bacillales</taxon>
        <taxon>Bacillaceae</taxon>
        <taxon>Peribacillus</taxon>
    </lineage>
</organism>
<protein>
    <recommendedName>
        <fullName evidence="1">Metallo-beta-lactamase domain-containing protein</fullName>
    </recommendedName>
</protein>
<gene>
    <name evidence="2" type="ORF">CUU66_12680</name>
</gene>
<dbReference type="AlphaFoldDB" id="A0A2N5M5D1"/>
<evidence type="ECO:0000259" key="1">
    <source>
        <dbReference type="SMART" id="SM00849"/>
    </source>
</evidence>